<dbReference type="Proteomes" id="UP000697297">
    <property type="component" value="Unassembled WGS sequence"/>
</dbReference>
<comment type="caution">
    <text evidence="2">The sequence shown here is derived from an EMBL/GenBank/DDBJ whole genome shotgun (WGS) entry which is preliminary data.</text>
</comment>
<accession>A0AAN6D592</accession>
<dbReference type="PANTHER" id="PTHR12121">
    <property type="entry name" value="CARBON CATABOLITE REPRESSOR PROTEIN 4"/>
    <property type="match status" value="1"/>
</dbReference>
<keyword evidence="4" id="KW-1185">Reference proteome</keyword>
<dbReference type="SUPFAM" id="SSF56219">
    <property type="entry name" value="DNase I-like"/>
    <property type="match status" value="1"/>
</dbReference>
<protein>
    <recommendedName>
        <fullName evidence="6">Endonuclease/exonuclease/phosphatase domain-containing protein</fullName>
    </recommendedName>
</protein>
<feature type="chain" id="PRO_5042995600" description="Endonuclease/exonuclease/phosphatase domain-containing protein" evidence="1">
    <location>
        <begin position="34"/>
        <end position="350"/>
    </location>
</feature>
<dbReference type="CDD" id="cd09083">
    <property type="entry name" value="EEP-1"/>
    <property type="match status" value="1"/>
</dbReference>
<gene>
    <name evidence="2" type="ORF">KL933_003708</name>
    <name evidence="3" type="ORF">KL946_003980</name>
</gene>
<evidence type="ECO:0008006" key="6">
    <source>
        <dbReference type="Google" id="ProtNLM"/>
    </source>
</evidence>
<evidence type="ECO:0000313" key="2">
    <source>
        <dbReference type="EMBL" id="KAG7726266.1"/>
    </source>
</evidence>
<organism evidence="2 5">
    <name type="scientific">Ogataea haglerorum</name>
    <dbReference type="NCBI Taxonomy" id="1937702"/>
    <lineage>
        <taxon>Eukaryota</taxon>
        <taxon>Fungi</taxon>
        <taxon>Dikarya</taxon>
        <taxon>Ascomycota</taxon>
        <taxon>Saccharomycotina</taxon>
        <taxon>Pichiomycetes</taxon>
        <taxon>Pichiales</taxon>
        <taxon>Pichiaceae</taxon>
        <taxon>Ogataea</taxon>
    </lineage>
</organism>
<reference evidence="2 4" key="1">
    <citation type="journal article" date="2021" name="G3 (Bethesda)">
        <title>Genomic diversity, chromosomal rearrangements, and interspecies hybridization in the ogataea polymorpha species complex.</title>
        <authorList>
            <person name="Hanson S.J."/>
            <person name="Cinneide E.O."/>
            <person name="Salzberg L.I."/>
            <person name="Wolfe K.H."/>
            <person name="McGowan J."/>
            <person name="Fitzpatrick D.A."/>
            <person name="Matlin K."/>
        </authorList>
    </citation>
    <scope>NUCLEOTIDE SEQUENCE</scope>
    <source>
        <strain evidence="3">81-436-3</strain>
        <strain evidence="2">83-405-1</strain>
    </source>
</reference>
<dbReference type="GO" id="GO:0000175">
    <property type="term" value="F:3'-5'-RNA exonuclease activity"/>
    <property type="evidence" value="ECO:0007669"/>
    <property type="project" value="TreeGrafter"/>
</dbReference>
<dbReference type="Gene3D" id="3.60.10.10">
    <property type="entry name" value="Endonuclease/exonuclease/phosphatase"/>
    <property type="match status" value="1"/>
</dbReference>
<dbReference type="EMBL" id="JAHLUN010000011">
    <property type="protein sequence ID" value="KAG7763164.1"/>
    <property type="molecule type" value="Genomic_DNA"/>
</dbReference>
<sequence length="350" mass="39879">MITTANSSARIRILALIFLIAVLIMIYPRSAQTGSTIRIQSWNLRYDSMPNDITVGETIAALNRTVPLDTQTKYYSNYTEQPWSTRRIGVKNEVLFNEADLFTINEGLHRQVQDLRELLDMPYIGVGRDDGAQAGEYQAIFYNPDSIELLSNDTFWLSDKPFEPSKYPGAGSYRSCTVGYFRTIKKSTRFVVINAHLDDQSDDQRRLGAALIRYRAEYEQETKKVPVFLVGDFNSQVSGETNGAYKITTGRFEFPTDKLNSTFVSKYNHSGSGFEFLDLLEATPVENRQGNLATFTGFKNNVDSFSRIDFQFGANTSSWEAVRYKVGENWYDNSYYLSDHRPVISDILLK</sequence>
<feature type="signal peptide" evidence="1">
    <location>
        <begin position="1"/>
        <end position="33"/>
    </location>
</feature>
<dbReference type="Proteomes" id="UP000738402">
    <property type="component" value="Unassembled WGS sequence"/>
</dbReference>
<evidence type="ECO:0000313" key="3">
    <source>
        <dbReference type="EMBL" id="KAG7763164.1"/>
    </source>
</evidence>
<evidence type="ECO:0000313" key="5">
    <source>
        <dbReference type="Proteomes" id="UP000738402"/>
    </source>
</evidence>
<dbReference type="AlphaFoldDB" id="A0AAN6D592"/>
<dbReference type="InterPro" id="IPR050410">
    <property type="entry name" value="CCR4/nocturin_mRNA_transcr"/>
</dbReference>
<dbReference type="EMBL" id="JAHLUH010000010">
    <property type="protein sequence ID" value="KAG7726266.1"/>
    <property type="molecule type" value="Genomic_DNA"/>
</dbReference>
<dbReference type="InterPro" id="IPR036691">
    <property type="entry name" value="Endo/exonu/phosph_ase_sf"/>
</dbReference>
<proteinExistence type="predicted"/>
<name>A0AAN6D592_9ASCO</name>
<evidence type="ECO:0000256" key="1">
    <source>
        <dbReference type="SAM" id="SignalP"/>
    </source>
</evidence>
<evidence type="ECO:0000313" key="4">
    <source>
        <dbReference type="Proteomes" id="UP000697297"/>
    </source>
</evidence>
<keyword evidence="1" id="KW-0732">Signal</keyword>
<dbReference type="PANTHER" id="PTHR12121:SF36">
    <property type="entry name" value="ENDONUCLEASE_EXONUCLEASE_PHOSPHATASE DOMAIN-CONTAINING PROTEIN"/>
    <property type="match status" value="1"/>
</dbReference>